<dbReference type="Proteomes" id="UP000198211">
    <property type="component" value="Unassembled WGS sequence"/>
</dbReference>
<evidence type="ECO:0000313" key="3">
    <source>
        <dbReference type="EMBL" id="OWZ06232.1"/>
    </source>
</evidence>
<dbReference type="AlphaFoldDB" id="A0A225VLL9"/>
<sequence length="158" mass="18519">MSLRARQNQTDFRYLHEFKRDAEDHLDWTSRHETPFISTFASRQHAVNWALDRRESGCGTAVVLKLDTQRLGPIFCVRHLVKHPRLQLYTELPEHTYRDEYLVLNEIPSTSILCEIDPRDIGRGQVQETYDSDGGDYSDSSDSDDSDMNYWYGHLKRP</sequence>
<evidence type="ECO:0000259" key="2">
    <source>
        <dbReference type="Pfam" id="PF24494"/>
    </source>
</evidence>
<dbReference type="Pfam" id="PF24494">
    <property type="entry name" value="DUF7587"/>
    <property type="match status" value="1"/>
</dbReference>
<evidence type="ECO:0000313" key="4">
    <source>
        <dbReference type="Proteomes" id="UP000198211"/>
    </source>
</evidence>
<gene>
    <name evidence="3" type="ORF">PHMEG_00021543</name>
</gene>
<feature type="compositionally biased region" description="Acidic residues" evidence="1">
    <location>
        <begin position="130"/>
        <end position="147"/>
    </location>
</feature>
<organism evidence="3 4">
    <name type="scientific">Phytophthora megakarya</name>
    <dbReference type="NCBI Taxonomy" id="4795"/>
    <lineage>
        <taxon>Eukaryota</taxon>
        <taxon>Sar</taxon>
        <taxon>Stramenopiles</taxon>
        <taxon>Oomycota</taxon>
        <taxon>Peronosporomycetes</taxon>
        <taxon>Peronosporales</taxon>
        <taxon>Peronosporaceae</taxon>
        <taxon>Phytophthora</taxon>
    </lineage>
</organism>
<dbReference type="InterPro" id="IPR056009">
    <property type="entry name" value="DUF7587"/>
</dbReference>
<dbReference type="PANTHER" id="PTHR40781:SF1">
    <property type="match status" value="1"/>
</dbReference>
<dbReference type="EMBL" id="NBNE01004055">
    <property type="protein sequence ID" value="OWZ06232.1"/>
    <property type="molecule type" value="Genomic_DNA"/>
</dbReference>
<feature type="domain" description="DUF7587" evidence="2">
    <location>
        <begin position="15"/>
        <end position="120"/>
    </location>
</feature>
<proteinExistence type="predicted"/>
<keyword evidence="4" id="KW-1185">Reference proteome</keyword>
<comment type="caution">
    <text evidence="3">The sequence shown here is derived from an EMBL/GenBank/DDBJ whole genome shotgun (WGS) entry which is preliminary data.</text>
</comment>
<accession>A0A225VLL9</accession>
<feature type="region of interest" description="Disordered" evidence="1">
    <location>
        <begin position="125"/>
        <end position="149"/>
    </location>
</feature>
<protein>
    <recommendedName>
        <fullName evidence="2">DUF7587 domain-containing protein</fullName>
    </recommendedName>
</protein>
<name>A0A225VLL9_9STRA</name>
<evidence type="ECO:0000256" key="1">
    <source>
        <dbReference type="SAM" id="MobiDB-lite"/>
    </source>
</evidence>
<dbReference type="STRING" id="4795.A0A225VLL9"/>
<dbReference type="PANTHER" id="PTHR40781">
    <property type="match status" value="1"/>
</dbReference>
<dbReference type="OrthoDB" id="88561at2759"/>
<reference evidence="4" key="1">
    <citation type="submission" date="2017-03" db="EMBL/GenBank/DDBJ databases">
        <title>Phytopthora megakarya and P. palmivora, two closely related causual agents of cacao black pod achieved similar genome size and gene model numbers by different mechanisms.</title>
        <authorList>
            <person name="Ali S."/>
            <person name="Shao J."/>
            <person name="Larry D.J."/>
            <person name="Kronmiller B."/>
            <person name="Shen D."/>
            <person name="Strem M.D."/>
            <person name="Melnick R.L."/>
            <person name="Guiltinan M.J."/>
            <person name="Tyler B.M."/>
            <person name="Meinhardt L.W."/>
            <person name="Bailey B.A."/>
        </authorList>
    </citation>
    <scope>NUCLEOTIDE SEQUENCE [LARGE SCALE GENOMIC DNA]</scope>
    <source>
        <strain evidence="4">zdho120</strain>
    </source>
</reference>